<dbReference type="Proteomes" id="UP000663877">
    <property type="component" value="Unassembled WGS sequence"/>
</dbReference>
<name>A0A814YZN6_9BILA</name>
<dbReference type="EMBL" id="CAJNOI010000018">
    <property type="protein sequence ID" value="CAF0821779.1"/>
    <property type="molecule type" value="Genomic_DNA"/>
</dbReference>
<accession>A0A814YZN6</accession>
<comment type="caution">
    <text evidence="3">The sequence shown here is derived from an EMBL/GenBank/DDBJ whole genome shotgun (WGS) entry which is preliminary data.</text>
</comment>
<organism evidence="3 4">
    <name type="scientific">Adineta steineri</name>
    <dbReference type="NCBI Taxonomy" id="433720"/>
    <lineage>
        <taxon>Eukaryota</taxon>
        <taxon>Metazoa</taxon>
        <taxon>Spiralia</taxon>
        <taxon>Gnathifera</taxon>
        <taxon>Rotifera</taxon>
        <taxon>Eurotatoria</taxon>
        <taxon>Bdelloidea</taxon>
        <taxon>Adinetida</taxon>
        <taxon>Adinetidae</taxon>
        <taxon>Adineta</taxon>
    </lineage>
</organism>
<dbReference type="AlphaFoldDB" id="A0A814YZN6"/>
<gene>
    <name evidence="2" type="ORF">BJG266_LOCUS6301</name>
    <name evidence="3" type="ORF">QVE165_LOCUS27760</name>
</gene>
<keyword evidence="4" id="KW-1185">Reference proteome</keyword>
<proteinExistence type="predicted"/>
<protein>
    <submittedName>
        <fullName evidence="3">Uncharacterized protein</fullName>
    </submittedName>
</protein>
<feature type="compositionally biased region" description="Basic residues" evidence="1">
    <location>
        <begin position="329"/>
        <end position="339"/>
    </location>
</feature>
<dbReference type="EMBL" id="CAJNOM010000212">
    <property type="protein sequence ID" value="CAF1237077.1"/>
    <property type="molecule type" value="Genomic_DNA"/>
</dbReference>
<dbReference type="Proteomes" id="UP000663832">
    <property type="component" value="Unassembled WGS sequence"/>
</dbReference>
<dbReference type="OrthoDB" id="10049217at2759"/>
<evidence type="ECO:0000313" key="4">
    <source>
        <dbReference type="Proteomes" id="UP000663832"/>
    </source>
</evidence>
<evidence type="ECO:0000256" key="1">
    <source>
        <dbReference type="SAM" id="MobiDB-lite"/>
    </source>
</evidence>
<reference evidence="3" key="1">
    <citation type="submission" date="2021-02" db="EMBL/GenBank/DDBJ databases">
        <authorList>
            <person name="Nowell W R."/>
        </authorList>
    </citation>
    <scope>NUCLEOTIDE SEQUENCE</scope>
</reference>
<feature type="region of interest" description="Disordered" evidence="1">
    <location>
        <begin position="319"/>
        <end position="355"/>
    </location>
</feature>
<evidence type="ECO:0000313" key="3">
    <source>
        <dbReference type="EMBL" id="CAF1237077.1"/>
    </source>
</evidence>
<sequence length="373" mass="42648">MSSIEEFLFSSTTIDNNIPSPSRCCINSTAPSDFIDDLLKDPNNVDLSQFDPSVFDSFSDELIKGFEEAQSNVSNEELPEWLEQAIFSLDEHSENIGCQITEAPEEDSAIVVTLDVPSNSNSISNTQSLRLITQPDPYQRARYEDELDEDLRFISTPTNKGIELEMPDLRSRIPANMSLMMRVSRTTIPFDSDQTICCHPYPLYTKNEHAIAHHGSILFPVTDKNMEEQLIRIEDLIIQRIKQPTLKTIKQWPIYTSNQLDCNGFHSINIDKAKAIISTYNLRYSVLHFQIFLVDENQMAYATDLLCETTPIYEYEHKERENLPAPFGGKRKCQTKRSQQKSTTAQEEPAEKTPKQIKIKRLKGLIRSTNTEV</sequence>
<evidence type="ECO:0000313" key="2">
    <source>
        <dbReference type="EMBL" id="CAF0821779.1"/>
    </source>
</evidence>